<evidence type="ECO:0008006" key="4">
    <source>
        <dbReference type="Google" id="ProtNLM"/>
    </source>
</evidence>
<gene>
    <name evidence="2" type="ORF">FB471_6822</name>
</gene>
<dbReference type="RefSeq" id="WP_142003854.1">
    <property type="nucleotide sequence ID" value="NZ_VFML01000002.1"/>
</dbReference>
<feature type="region of interest" description="Disordered" evidence="1">
    <location>
        <begin position="62"/>
        <end position="85"/>
    </location>
</feature>
<keyword evidence="3" id="KW-1185">Reference proteome</keyword>
<accession>A0A542CV10</accession>
<proteinExistence type="predicted"/>
<organism evidence="2 3">
    <name type="scientific">Amycolatopsis cihanbeyliensis</name>
    <dbReference type="NCBI Taxonomy" id="1128664"/>
    <lineage>
        <taxon>Bacteria</taxon>
        <taxon>Bacillati</taxon>
        <taxon>Actinomycetota</taxon>
        <taxon>Actinomycetes</taxon>
        <taxon>Pseudonocardiales</taxon>
        <taxon>Pseudonocardiaceae</taxon>
        <taxon>Amycolatopsis</taxon>
    </lineage>
</organism>
<protein>
    <recommendedName>
        <fullName evidence="4">PE family protein</fullName>
    </recommendedName>
</protein>
<evidence type="ECO:0000313" key="2">
    <source>
        <dbReference type="EMBL" id="TQI94650.1"/>
    </source>
</evidence>
<reference evidence="2 3" key="1">
    <citation type="submission" date="2019-06" db="EMBL/GenBank/DDBJ databases">
        <title>Sequencing the genomes of 1000 actinobacteria strains.</title>
        <authorList>
            <person name="Klenk H.-P."/>
        </authorList>
    </citation>
    <scope>NUCLEOTIDE SEQUENCE [LARGE SCALE GENOMIC DNA]</scope>
    <source>
        <strain evidence="2 3">DSM 45679</strain>
    </source>
</reference>
<name>A0A542CV10_AMYCI</name>
<dbReference type="OrthoDB" id="3704666at2"/>
<dbReference type="AlphaFoldDB" id="A0A542CV10"/>
<evidence type="ECO:0000256" key="1">
    <source>
        <dbReference type="SAM" id="MobiDB-lite"/>
    </source>
</evidence>
<dbReference type="Proteomes" id="UP000320876">
    <property type="component" value="Unassembled WGS sequence"/>
</dbReference>
<comment type="caution">
    <text evidence="2">The sequence shown here is derived from an EMBL/GenBank/DDBJ whole genome shotgun (WGS) entry which is preliminary data.</text>
</comment>
<evidence type="ECO:0000313" key="3">
    <source>
        <dbReference type="Proteomes" id="UP000320876"/>
    </source>
</evidence>
<dbReference type="EMBL" id="VFML01000002">
    <property type="protein sequence ID" value="TQI94650.1"/>
    <property type="molecule type" value="Genomic_DNA"/>
</dbReference>
<sequence>MWVEGQAGDQRSGLHDIVRGAAAPVQAAQQAGSFAYDEPTMREIIKEWNGLIKDCEDGLDGSAPMSAVQGPGLDPASTGMAAKANDSGHDYQRMLGEMREYALAQIELCEKALGVHTANEDENESWLGRLVDRIESEQQGGGTI</sequence>